<dbReference type="GO" id="GO:0030490">
    <property type="term" value="P:maturation of SSU-rRNA"/>
    <property type="evidence" value="ECO:0007669"/>
    <property type="project" value="UniProtKB-UniRule"/>
</dbReference>
<gene>
    <name evidence="2" type="primary">rbfA</name>
    <name evidence="4" type="ORF">SAMN05421720_10759</name>
</gene>
<feature type="region of interest" description="Disordered" evidence="3">
    <location>
        <begin position="130"/>
        <end position="161"/>
    </location>
</feature>
<protein>
    <recommendedName>
        <fullName evidence="2">Ribosome-binding factor A</fullName>
    </recommendedName>
</protein>
<dbReference type="STRING" id="69960.SAMN05421720_10759"/>
<dbReference type="HAMAP" id="MF_00003">
    <property type="entry name" value="RbfA"/>
    <property type="match status" value="1"/>
</dbReference>
<comment type="similarity">
    <text evidence="2">Belongs to the RbfA family.</text>
</comment>
<dbReference type="InterPro" id="IPR020053">
    <property type="entry name" value="Ribosome-bd_factorA_CS"/>
</dbReference>
<dbReference type="NCBIfam" id="NF001802">
    <property type="entry name" value="PRK00521.2-5"/>
    <property type="match status" value="1"/>
</dbReference>
<dbReference type="GO" id="GO:0005829">
    <property type="term" value="C:cytosol"/>
    <property type="evidence" value="ECO:0007669"/>
    <property type="project" value="TreeGrafter"/>
</dbReference>
<comment type="subunit">
    <text evidence="2">Monomer. Binds 30S ribosomal subunits, but not 50S ribosomal subunits or 70S ribosomes.</text>
</comment>
<dbReference type="InterPro" id="IPR023799">
    <property type="entry name" value="RbfA_dom_sf"/>
</dbReference>
<keyword evidence="1 2" id="KW-0690">Ribosome biogenesis</keyword>
<dbReference type="OrthoDB" id="9805051at2"/>
<dbReference type="AlphaFoldDB" id="A0A1G7D6X3"/>
<dbReference type="EMBL" id="FNAP01000007">
    <property type="protein sequence ID" value="SDE47263.1"/>
    <property type="molecule type" value="Genomic_DNA"/>
</dbReference>
<name>A0A1G7D6X3_9PROT</name>
<dbReference type="NCBIfam" id="TIGR00082">
    <property type="entry name" value="rbfA"/>
    <property type="match status" value="1"/>
</dbReference>
<dbReference type="RefSeq" id="WP_092786001.1">
    <property type="nucleotide sequence ID" value="NZ_FNAP01000007.1"/>
</dbReference>
<dbReference type="InterPro" id="IPR015946">
    <property type="entry name" value="KH_dom-like_a/b"/>
</dbReference>
<keyword evidence="5" id="KW-1185">Reference proteome</keyword>
<evidence type="ECO:0000256" key="1">
    <source>
        <dbReference type="ARBA" id="ARBA00022517"/>
    </source>
</evidence>
<evidence type="ECO:0000313" key="5">
    <source>
        <dbReference type="Proteomes" id="UP000199412"/>
    </source>
</evidence>
<keyword evidence="2" id="KW-0963">Cytoplasm</keyword>
<dbReference type="GO" id="GO:0043024">
    <property type="term" value="F:ribosomal small subunit binding"/>
    <property type="evidence" value="ECO:0007669"/>
    <property type="project" value="TreeGrafter"/>
</dbReference>
<proteinExistence type="inferred from homology"/>
<comment type="function">
    <text evidence="2">One of several proteins that assist in the late maturation steps of the functional core of the 30S ribosomal subunit. Associates with free 30S ribosomal subunits (but not with 30S subunits that are part of 70S ribosomes or polysomes). Required for efficient processing of 16S rRNA. May interact with the 5'-terminal helix region of 16S rRNA.</text>
</comment>
<dbReference type="PROSITE" id="PS01319">
    <property type="entry name" value="RBFA"/>
    <property type="match status" value="1"/>
</dbReference>
<dbReference type="Pfam" id="PF02033">
    <property type="entry name" value="RBFA"/>
    <property type="match status" value="1"/>
</dbReference>
<dbReference type="PANTHER" id="PTHR33515">
    <property type="entry name" value="RIBOSOME-BINDING FACTOR A, CHLOROPLASTIC-RELATED"/>
    <property type="match status" value="1"/>
</dbReference>
<feature type="compositionally biased region" description="Acidic residues" evidence="3">
    <location>
        <begin position="138"/>
        <end position="149"/>
    </location>
</feature>
<reference evidence="4 5" key="1">
    <citation type="submission" date="2016-10" db="EMBL/GenBank/DDBJ databases">
        <authorList>
            <person name="de Groot N.N."/>
        </authorList>
    </citation>
    <scope>NUCLEOTIDE SEQUENCE [LARGE SCALE GENOMIC DNA]</scope>
    <source>
        <strain evidence="4 5">ATCC 700224</strain>
    </source>
</reference>
<dbReference type="PANTHER" id="PTHR33515:SF1">
    <property type="entry name" value="RIBOSOME-BINDING FACTOR A, CHLOROPLASTIC-RELATED"/>
    <property type="match status" value="1"/>
</dbReference>
<feature type="compositionally biased region" description="Basic and acidic residues" evidence="3">
    <location>
        <begin position="150"/>
        <end position="161"/>
    </location>
</feature>
<feature type="region of interest" description="Disordered" evidence="3">
    <location>
        <begin position="1"/>
        <end position="22"/>
    </location>
</feature>
<dbReference type="Gene3D" id="3.30.300.20">
    <property type="match status" value="1"/>
</dbReference>
<comment type="subcellular location">
    <subcellularLocation>
        <location evidence="2">Cytoplasm</location>
    </subcellularLocation>
</comment>
<evidence type="ECO:0000256" key="2">
    <source>
        <dbReference type="HAMAP-Rule" id="MF_00003"/>
    </source>
</evidence>
<evidence type="ECO:0000313" key="4">
    <source>
        <dbReference type="EMBL" id="SDE47263.1"/>
    </source>
</evidence>
<organism evidence="4 5">
    <name type="scientific">Rhodospira trueperi</name>
    <dbReference type="NCBI Taxonomy" id="69960"/>
    <lineage>
        <taxon>Bacteria</taxon>
        <taxon>Pseudomonadati</taxon>
        <taxon>Pseudomonadota</taxon>
        <taxon>Alphaproteobacteria</taxon>
        <taxon>Rhodospirillales</taxon>
        <taxon>Rhodospirillaceae</taxon>
        <taxon>Rhodospira</taxon>
    </lineage>
</organism>
<dbReference type="InterPro" id="IPR000238">
    <property type="entry name" value="RbfA"/>
</dbReference>
<dbReference type="SUPFAM" id="SSF89919">
    <property type="entry name" value="Ribosome-binding factor A, RbfA"/>
    <property type="match status" value="1"/>
</dbReference>
<evidence type="ECO:0000256" key="3">
    <source>
        <dbReference type="SAM" id="MobiDB-lite"/>
    </source>
</evidence>
<sequence>MRRDPARAAAKQAGKPQSQRQLRVGEELRHALAWTLEKGNIRDPVLAATPVTITEVRASPDLRNATVFCMPLGGGEAAEAEVLEALRRVKPFLRHEVASRVRLRHVPDLSFATDTSFDTANRIEALLHSPEVARDVTGDDDGRDEDENIDKDIDKDGGHGA</sequence>
<accession>A0A1G7D6X3</accession>
<dbReference type="Proteomes" id="UP000199412">
    <property type="component" value="Unassembled WGS sequence"/>
</dbReference>